<dbReference type="PANTHER" id="PTHR28174:SF1">
    <property type="entry name" value="LARGE RIBOSOMAL SUBUNIT PROTEIN BL31M"/>
    <property type="match status" value="1"/>
</dbReference>
<name>A0A8H4A8P7_GIGMA</name>
<dbReference type="GO" id="GO:0003735">
    <property type="term" value="F:structural constituent of ribosome"/>
    <property type="evidence" value="ECO:0007669"/>
    <property type="project" value="InterPro"/>
</dbReference>
<evidence type="ECO:0000313" key="5">
    <source>
        <dbReference type="Proteomes" id="UP000439903"/>
    </source>
</evidence>
<dbReference type="OrthoDB" id="5587740at2759"/>
<sequence>MNFKTNRQTNLLTFNLTRQHSFFNIYKVFFGFYSTKSLPQKPQMAIRPELFTQRIILSNGATYTMRTTSPKSLIKLIKDTRNHPLWNPTTQYDSLDDESGQLSKFAKKFGNEEYDMDFMSTMDLDSDDLDEKNKKN</sequence>
<dbReference type="GO" id="GO:0032543">
    <property type="term" value="P:mitochondrial translation"/>
    <property type="evidence" value="ECO:0007669"/>
    <property type="project" value="InterPro"/>
</dbReference>
<dbReference type="GO" id="GO:0005762">
    <property type="term" value="C:mitochondrial large ribosomal subunit"/>
    <property type="evidence" value="ECO:0007669"/>
    <property type="project" value="InterPro"/>
</dbReference>
<dbReference type="InterPro" id="IPR034704">
    <property type="entry name" value="Ribosomal_bL28/bL31-like_sf"/>
</dbReference>
<evidence type="ECO:0000256" key="1">
    <source>
        <dbReference type="ARBA" id="ARBA00022980"/>
    </source>
</evidence>
<gene>
    <name evidence="4" type="ORF">F8M41_000334</name>
</gene>
<dbReference type="Pfam" id="PF21492">
    <property type="entry name" value="bL31_N"/>
    <property type="match status" value="1"/>
</dbReference>
<evidence type="ECO:0000313" key="4">
    <source>
        <dbReference type="EMBL" id="KAF0462057.1"/>
    </source>
</evidence>
<evidence type="ECO:0000256" key="2">
    <source>
        <dbReference type="ARBA" id="ARBA00023274"/>
    </source>
</evidence>
<keyword evidence="2" id="KW-0687">Ribonucleoprotein</keyword>
<dbReference type="AlphaFoldDB" id="A0A8H4A8P7"/>
<dbReference type="InterPro" id="IPR048874">
    <property type="entry name" value="Ribosomal_bL31m_N"/>
</dbReference>
<comment type="caution">
    <text evidence="4">The sequence shown here is derived from an EMBL/GenBank/DDBJ whole genome shotgun (WGS) entry which is preliminary data.</text>
</comment>
<accession>A0A8H4A8P7</accession>
<evidence type="ECO:0000259" key="3">
    <source>
        <dbReference type="Pfam" id="PF21492"/>
    </source>
</evidence>
<dbReference type="EMBL" id="WTPW01001018">
    <property type="protein sequence ID" value="KAF0462057.1"/>
    <property type="molecule type" value="Genomic_DNA"/>
</dbReference>
<keyword evidence="1 4" id="KW-0689">Ribosomal protein</keyword>
<dbReference type="PANTHER" id="PTHR28174">
    <property type="entry name" value="54S RIBOSOMAL PROTEIN L36, MITOCHONDRIAL"/>
    <property type="match status" value="1"/>
</dbReference>
<feature type="domain" description="Ribosomal protein bL31m N-terminal" evidence="3">
    <location>
        <begin position="51"/>
        <end position="89"/>
    </location>
</feature>
<dbReference type="Proteomes" id="UP000439903">
    <property type="component" value="Unassembled WGS sequence"/>
</dbReference>
<keyword evidence="5" id="KW-1185">Reference proteome</keyword>
<dbReference type="SUPFAM" id="SSF143800">
    <property type="entry name" value="L28p-like"/>
    <property type="match status" value="1"/>
</dbReference>
<proteinExistence type="predicted"/>
<reference evidence="4 5" key="1">
    <citation type="journal article" date="2019" name="Environ. Microbiol.">
        <title>At the nexus of three kingdoms: the genome of the mycorrhizal fungus Gigaspora margarita provides insights into plant, endobacterial and fungal interactions.</title>
        <authorList>
            <person name="Venice F."/>
            <person name="Ghignone S."/>
            <person name="Salvioli di Fossalunga A."/>
            <person name="Amselem J."/>
            <person name="Novero M."/>
            <person name="Xianan X."/>
            <person name="Sedzielewska Toro K."/>
            <person name="Morin E."/>
            <person name="Lipzen A."/>
            <person name="Grigoriev I.V."/>
            <person name="Henrissat B."/>
            <person name="Martin F.M."/>
            <person name="Bonfante P."/>
        </authorList>
    </citation>
    <scope>NUCLEOTIDE SEQUENCE [LARGE SCALE GENOMIC DNA]</scope>
    <source>
        <strain evidence="4 5">BEG34</strain>
    </source>
</reference>
<dbReference type="Gene3D" id="6.20.130.10">
    <property type="match status" value="1"/>
</dbReference>
<organism evidence="4 5">
    <name type="scientific">Gigaspora margarita</name>
    <dbReference type="NCBI Taxonomy" id="4874"/>
    <lineage>
        <taxon>Eukaryota</taxon>
        <taxon>Fungi</taxon>
        <taxon>Fungi incertae sedis</taxon>
        <taxon>Mucoromycota</taxon>
        <taxon>Glomeromycotina</taxon>
        <taxon>Glomeromycetes</taxon>
        <taxon>Diversisporales</taxon>
        <taxon>Gigasporaceae</taxon>
        <taxon>Gigaspora</taxon>
    </lineage>
</organism>
<protein>
    <submittedName>
        <fullName evidence="4">Mitochondrial ribosomal protein subunit l36, mrpl36/yml36</fullName>
    </submittedName>
</protein>
<dbReference type="InterPro" id="IPR034600">
    <property type="entry name" value="Ribosomal_bL31m"/>
</dbReference>